<evidence type="ECO:0000256" key="1">
    <source>
        <dbReference type="SAM" id="MobiDB-lite"/>
    </source>
</evidence>
<organism evidence="2 3">
    <name type="scientific">Lactuca sativa</name>
    <name type="common">Garden lettuce</name>
    <dbReference type="NCBI Taxonomy" id="4236"/>
    <lineage>
        <taxon>Eukaryota</taxon>
        <taxon>Viridiplantae</taxon>
        <taxon>Streptophyta</taxon>
        <taxon>Embryophyta</taxon>
        <taxon>Tracheophyta</taxon>
        <taxon>Spermatophyta</taxon>
        <taxon>Magnoliopsida</taxon>
        <taxon>eudicotyledons</taxon>
        <taxon>Gunneridae</taxon>
        <taxon>Pentapetalae</taxon>
        <taxon>asterids</taxon>
        <taxon>campanulids</taxon>
        <taxon>Asterales</taxon>
        <taxon>Asteraceae</taxon>
        <taxon>Cichorioideae</taxon>
        <taxon>Cichorieae</taxon>
        <taxon>Lactucinae</taxon>
        <taxon>Lactuca</taxon>
    </lineage>
</organism>
<accession>A0A9R1XWG6</accession>
<sequence length="855" mass="96325">MAASLFTFSSTSRRVIPAPNSPPLPIYIKATNVVFKPDIPEVHRGLGLNDFANFLASFRLRYAISGVPSEFFPEQAGARSALVLRQCMTPGWKFFTGALCKCVGHKSRSGDQLSNYEQQVVCSLLLNKRLDYGALFFDQLVQLLHANVRTDHVPFPRWIALVFDKFFAVAYFSHPRNPIQCPRMSIRMYQDDPLDTDIGISYRMREWIANPYTVPSLTADTDEGGADGNHVDHADQEDEPHDGGHFSPQLSHHIVSVNDQVPSAQKDSLSQGEKQIQGEQPSQGEHPSQGENPPQGDQYSPVMPLSSPAAPATSVVQIPVSAFTELLTLTRDMSQRLLRIEADVHQLKEVLLHTPPSSPQSDDAQKGGDTDDDRERERERERERDNTDADDEPKERDTEIVQPESPKPTHESDSAGHNSPAATNKLVEDSEHDDEPDDECQILDMNFINPLIPAQEEDSYDLDNESQRPDMKSVDPVADPIIPVQGEDSDVVNEDSHPLSRKRKIADTDLDHSQTDTSLPGKKPKSIVSISNLAAEWNMSPDQVKQILDEANQAQILKNIAQADETLIQHKLQAKGSFEAQMQKFLEFQSKSQSSQPSLSSCKPKTDSVLDRIDRKRFEDVLNRRVCGDKIIKVKASKPRNEKILTLLITRQGPLHSYTEVVKRDELIKYGYYEWMELLELASKQTSAHSSELTCALHLLIKKVQRLDLVPKEQPQHQGQRSSVLRTRRTKFQVDGEDVLVLEFGAVGINNSLPISVDPVQHKFISVPEHGMFYLDKNRKMCFQRTVEIPKAPTSHLVGLRQMCMSHQDPSGEFHILIAMELLNRRQELLDSPYWPVKIEGEAEYEEFLSRGVLT</sequence>
<comment type="caution">
    <text evidence="2">The sequence shown here is derived from an EMBL/GenBank/DDBJ whole genome shotgun (WGS) entry which is preliminary data.</text>
</comment>
<feature type="region of interest" description="Disordered" evidence="1">
    <location>
        <begin position="262"/>
        <end position="309"/>
    </location>
</feature>
<dbReference type="AlphaFoldDB" id="A0A9R1XWG6"/>
<reference evidence="2 3" key="1">
    <citation type="journal article" date="2017" name="Nat. Commun.">
        <title>Genome assembly with in vitro proximity ligation data and whole-genome triplication in lettuce.</title>
        <authorList>
            <person name="Reyes-Chin-Wo S."/>
            <person name="Wang Z."/>
            <person name="Yang X."/>
            <person name="Kozik A."/>
            <person name="Arikit S."/>
            <person name="Song C."/>
            <person name="Xia L."/>
            <person name="Froenicke L."/>
            <person name="Lavelle D.O."/>
            <person name="Truco M.J."/>
            <person name="Xia R."/>
            <person name="Zhu S."/>
            <person name="Xu C."/>
            <person name="Xu H."/>
            <person name="Xu X."/>
            <person name="Cox K."/>
            <person name="Korf I."/>
            <person name="Meyers B.C."/>
            <person name="Michelmore R.W."/>
        </authorList>
    </citation>
    <scope>NUCLEOTIDE SEQUENCE [LARGE SCALE GENOMIC DNA]</scope>
    <source>
        <strain evidence="3">cv. Salinas</strain>
        <tissue evidence="2">Seedlings</tissue>
    </source>
</reference>
<feature type="compositionally biased region" description="Basic and acidic residues" evidence="1">
    <location>
        <begin position="363"/>
        <end position="399"/>
    </location>
</feature>
<dbReference type="Proteomes" id="UP000235145">
    <property type="component" value="Unassembled WGS sequence"/>
</dbReference>
<protein>
    <submittedName>
        <fullName evidence="2">Uncharacterized protein</fullName>
    </submittedName>
</protein>
<feature type="region of interest" description="Disordered" evidence="1">
    <location>
        <begin position="458"/>
        <end position="524"/>
    </location>
</feature>
<dbReference type="EMBL" id="NBSK02000001">
    <property type="protein sequence ID" value="KAJ0224479.1"/>
    <property type="molecule type" value="Genomic_DNA"/>
</dbReference>
<evidence type="ECO:0000313" key="3">
    <source>
        <dbReference type="Proteomes" id="UP000235145"/>
    </source>
</evidence>
<feature type="compositionally biased region" description="Polar residues" evidence="1">
    <location>
        <begin position="262"/>
        <end position="298"/>
    </location>
</feature>
<proteinExistence type="predicted"/>
<evidence type="ECO:0000313" key="2">
    <source>
        <dbReference type="EMBL" id="KAJ0224479.1"/>
    </source>
</evidence>
<feature type="compositionally biased region" description="Basic and acidic residues" evidence="1">
    <location>
        <begin position="505"/>
        <end position="514"/>
    </location>
</feature>
<feature type="region of interest" description="Disordered" evidence="1">
    <location>
        <begin position="352"/>
        <end position="422"/>
    </location>
</feature>
<name>A0A9R1XWG6_LACSA</name>
<keyword evidence="3" id="KW-1185">Reference proteome</keyword>
<gene>
    <name evidence="2" type="ORF">LSAT_V11C100050000</name>
</gene>
<feature type="region of interest" description="Disordered" evidence="1">
    <location>
        <begin position="216"/>
        <end position="249"/>
    </location>
</feature>